<keyword evidence="2" id="KW-1185">Reference proteome</keyword>
<reference evidence="1 2" key="1">
    <citation type="submission" date="2017-09" db="EMBL/GenBank/DDBJ databases">
        <title>Sphingomonas adhaesiva DSM 7418, whole genome shotgun sequence.</title>
        <authorList>
            <person name="Feng G."/>
            <person name="Zhu H."/>
        </authorList>
    </citation>
    <scope>NUCLEOTIDE SEQUENCE [LARGE SCALE GENOMIC DNA]</scope>
    <source>
        <strain evidence="1 2">DSM 7418</strain>
    </source>
</reference>
<sequence>MTQGDLFSASAAIPPQISSQLPLTEGLPSIIDVIAQVSTRPRYAFMVLNLIARAAGQGGRAGPYVVQQGRAVRLAGTASDDVIVNILARRREPPRPLTIVTPEDLALRHPPRADCNRYDSLRGLHAAA</sequence>
<evidence type="ECO:0000313" key="2">
    <source>
        <dbReference type="Proteomes" id="UP000218323"/>
    </source>
</evidence>
<protein>
    <submittedName>
        <fullName evidence="1">Uncharacterized protein</fullName>
    </submittedName>
</protein>
<dbReference type="Proteomes" id="UP000218323">
    <property type="component" value="Unassembled WGS sequence"/>
</dbReference>
<organism evidence="1 2">
    <name type="scientific">Sphingomonas adhaesiva</name>
    <dbReference type="NCBI Taxonomy" id="28212"/>
    <lineage>
        <taxon>Bacteria</taxon>
        <taxon>Pseudomonadati</taxon>
        <taxon>Pseudomonadota</taxon>
        <taxon>Alphaproteobacteria</taxon>
        <taxon>Sphingomonadales</taxon>
        <taxon>Sphingomonadaceae</taxon>
        <taxon>Sphingomonas</taxon>
    </lineage>
</organism>
<accession>A0A2A4I4Z7</accession>
<name>A0A2A4I4Z7_9SPHN</name>
<dbReference type="EMBL" id="NWVC01000028">
    <property type="protein sequence ID" value="PCG12890.1"/>
    <property type="molecule type" value="Genomic_DNA"/>
</dbReference>
<gene>
    <name evidence="1" type="ORF">COA07_17520</name>
</gene>
<comment type="caution">
    <text evidence="1">The sequence shown here is derived from an EMBL/GenBank/DDBJ whole genome shotgun (WGS) entry which is preliminary data.</text>
</comment>
<evidence type="ECO:0000313" key="1">
    <source>
        <dbReference type="EMBL" id="PCG12890.1"/>
    </source>
</evidence>
<dbReference type="AlphaFoldDB" id="A0A2A4I4Z7"/>
<proteinExistence type="predicted"/>